<gene>
    <name evidence="7" type="ORF">FN846DRAFT_752145</name>
</gene>
<reference evidence="7 8" key="1">
    <citation type="submission" date="2019-09" db="EMBL/GenBank/DDBJ databases">
        <title>Draft genome of the ectomycorrhizal ascomycete Sphaerosporella brunnea.</title>
        <authorList>
            <consortium name="DOE Joint Genome Institute"/>
            <person name="Benucci G.M."/>
            <person name="Marozzi G."/>
            <person name="Antonielli L."/>
            <person name="Sanchez S."/>
            <person name="Marco P."/>
            <person name="Wang X."/>
            <person name="Falini L.B."/>
            <person name="Barry K."/>
            <person name="Haridas S."/>
            <person name="Lipzen A."/>
            <person name="Labutti K."/>
            <person name="Grigoriev I.V."/>
            <person name="Murat C."/>
            <person name="Martin F."/>
            <person name="Albertini E."/>
            <person name="Donnini D."/>
            <person name="Bonito G."/>
        </authorList>
    </citation>
    <scope>NUCLEOTIDE SEQUENCE [LARGE SCALE GENOMIC DNA]</scope>
    <source>
        <strain evidence="7 8">Sb_GMNB300</strain>
    </source>
</reference>
<feature type="zinc finger region" description="C3H1-type" evidence="5">
    <location>
        <begin position="1"/>
        <end position="28"/>
    </location>
</feature>
<keyword evidence="3 5" id="KW-0863">Zinc-finger</keyword>
<evidence type="ECO:0000256" key="2">
    <source>
        <dbReference type="ARBA" id="ARBA00022737"/>
    </source>
</evidence>
<dbReference type="InterPro" id="IPR045877">
    <property type="entry name" value="ZFP36-like"/>
</dbReference>
<evidence type="ECO:0000259" key="6">
    <source>
        <dbReference type="PROSITE" id="PS50103"/>
    </source>
</evidence>
<dbReference type="EMBL" id="VXIS01000185">
    <property type="protein sequence ID" value="KAA8898440.1"/>
    <property type="molecule type" value="Genomic_DNA"/>
</dbReference>
<comment type="caution">
    <text evidence="7">The sequence shown here is derived from an EMBL/GenBank/DDBJ whole genome shotgun (WGS) entry which is preliminary data.</text>
</comment>
<dbReference type="AlphaFoldDB" id="A0A5J5EN87"/>
<evidence type="ECO:0000313" key="8">
    <source>
        <dbReference type="Proteomes" id="UP000326924"/>
    </source>
</evidence>
<dbReference type="PANTHER" id="PTHR12547">
    <property type="entry name" value="CCCH ZINC FINGER/TIS11-RELATED"/>
    <property type="match status" value="1"/>
</dbReference>
<feature type="domain" description="C3H1-type" evidence="6">
    <location>
        <begin position="1"/>
        <end position="28"/>
    </location>
</feature>
<accession>A0A5J5EN87</accession>
<evidence type="ECO:0000256" key="4">
    <source>
        <dbReference type="ARBA" id="ARBA00022833"/>
    </source>
</evidence>
<dbReference type="GO" id="GO:0003729">
    <property type="term" value="F:mRNA binding"/>
    <property type="evidence" value="ECO:0007669"/>
    <property type="project" value="InterPro"/>
</dbReference>
<keyword evidence="1 5" id="KW-0479">Metal-binding</keyword>
<protein>
    <recommendedName>
        <fullName evidence="6">C3H1-type domain-containing protein</fullName>
    </recommendedName>
</protein>
<evidence type="ECO:0000313" key="7">
    <source>
        <dbReference type="EMBL" id="KAA8898440.1"/>
    </source>
</evidence>
<evidence type="ECO:0000256" key="3">
    <source>
        <dbReference type="ARBA" id="ARBA00022771"/>
    </source>
</evidence>
<dbReference type="InParanoid" id="A0A5J5EN87"/>
<dbReference type="SMART" id="SM00356">
    <property type="entry name" value="ZnF_C3H1"/>
    <property type="match status" value="2"/>
</dbReference>
<dbReference type="PROSITE" id="PS50103">
    <property type="entry name" value="ZF_C3H1"/>
    <property type="match status" value="2"/>
</dbReference>
<name>A0A5J5EN87_9PEZI</name>
<dbReference type="PANTHER" id="PTHR12547:SF18">
    <property type="entry name" value="PROTEIN TIS11"/>
    <property type="match status" value="1"/>
</dbReference>
<feature type="zinc finger region" description="C3H1-type" evidence="5">
    <location>
        <begin position="38"/>
        <end position="60"/>
    </location>
</feature>
<organism evidence="7 8">
    <name type="scientific">Sphaerosporella brunnea</name>
    <dbReference type="NCBI Taxonomy" id="1250544"/>
    <lineage>
        <taxon>Eukaryota</taxon>
        <taxon>Fungi</taxon>
        <taxon>Dikarya</taxon>
        <taxon>Ascomycota</taxon>
        <taxon>Pezizomycotina</taxon>
        <taxon>Pezizomycetes</taxon>
        <taxon>Pezizales</taxon>
        <taxon>Pyronemataceae</taxon>
        <taxon>Sphaerosporella</taxon>
    </lineage>
</organism>
<dbReference type="SUPFAM" id="SSF90229">
    <property type="entry name" value="CCCH zinc finger"/>
    <property type="match status" value="1"/>
</dbReference>
<evidence type="ECO:0000256" key="5">
    <source>
        <dbReference type="PROSITE-ProRule" id="PRU00723"/>
    </source>
</evidence>
<sequence>YKTELCTNFMERQECRYGKFCQFAHGVKELREVKRHEQWKTKTCQAWMRGGCSYGGRCCY</sequence>
<proteinExistence type="predicted"/>
<dbReference type="FunFam" id="4.10.1000.10:FF:000001">
    <property type="entry name" value="zinc finger CCCH domain-containing protein 15-like"/>
    <property type="match status" value="1"/>
</dbReference>
<dbReference type="InterPro" id="IPR000571">
    <property type="entry name" value="Znf_CCCH"/>
</dbReference>
<keyword evidence="8" id="KW-1185">Reference proteome</keyword>
<dbReference type="Gene3D" id="4.10.1000.10">
    <property type="entry name" value="Zinc finger, CCCH-type"/>
    <property type="match status" value="1"/>
</dbReference>
<feature type="non-terminal residue" evidence="7">
    <location>
        <position position="60"/>
    </location>
</feature>
<keyword evidence="2" id="KW-0677">Repeat</keyword>
<dbReference type="InterPro" id="IPR036855">
    <property type="entry name" value="Znf_CCCH_sf"/>
</dbReference>
<dbReference type="Proteomes" id="UP000326924">
    <property type="component" value="Unassembled WGS sequence"/>
</dbReference>
<evidence type="ECO:0000256" key="1">
    <source>
        <dbReference type="ARBA" id="ARBA00022723"/>
    </source>
</evidence>
<dbReference type="GO" id="GO:0008270">
    <property type="term" value="F:zinc ion binding"/>
    <property type="evidence" value="ECO:0007669"/>
    <property type="project" value="UniProtKB-KW"/>
</dbReference>
<dbReference type="Pfam" id="PF00642">
    <property type="entry name" value="zf-CCCH"/>
    <property type="match status" value="2"/>
</dbReference>
<feature type="non-terminal residue" evidence="7">
    <location>
        <position position="1"/>
    </location>
</feature>
<keyword evidence="4 5" id="KW-0862">Zinc</keyword>
<dbReference type="OrthoDB" id="410307at2759"/>
<feature type="domain" description="C3H1-type" evidence="6">
    <location>
        <begin position="38"/>
        <end position="60"/>
    </location>
</feature>